<feature type="compositionally biased region" description="Pro residues" evidence="1">
    <location>
        <begin position="71"/>
        <end position="80"/>
    </location>
</feature>
<dbReference type="Proteomes" id="UP000000763">
    <property type="component" value="Chromosome 9"/>
</dbReference>
<protein>
    <submittedName>
        <fullName evidence="2">Os09g0130901 protein</fullName>
    </submittedName>
</protein>
<evidence type="ECO:0000313" key="2">
    <source>
        <dbReference type="EMBL" id="BAH94451.1"/>
    </source>
</evidence>
<accession>C7J794</accession>
<reference evidence="3" key="2">
    <citation type="journal article" date="2008" name="Nucleic Acids Res.">
        <title>The rice annotation project database (RAP-DB): 2008 update.</title>
        <authorList>
            <consortium name="The rice annotation project (RAP)"/>
        </authorList>
    </citation>
    <scope>GENOME REANNOTATION</scope>
    <source>
        <strain evidence="3">cv. Nipponbare</strain>
    </source>
</reference>
<feature type="non-terminal residue" evidence="2">
    <location>
        <position position="1"/>
    </location>
</feature>
<proteinExistence type="predicted"/>
<dbReference type="KEGG" id="dosa:Os09g0130901"/>
<feature type="compositionally biased region" description="Low complexity" evidence="1">
    <location>
        <begin position="51"/>
        <end position="70"/>
    </location>
</feature>
<dbReference type="AlphaFoldDB" id="C7J794"/>
<organism evidence="2 3">
    <name type="scientific">Oryza sativa subsp. japonica</name>
    <name type="common">Rice</name>
    <dbReference type="NCBI Taxonomy" id="39947"/>
    <lineage>
        <taxon>Eukaryota</taxon>
        <taxon>Viridiplantae</taxon>
        <taxon>Streptophyta</taxon>
        <taxon>Embryophyta</taxon>
        <taxon>Tracheophyta</taxon>
        <taxon>Spermatophyta</taxon>
        <taxon>Magnoliopsida</taxon>
        <taxon>Liliopsida</taxon>
        <taxon>Poales</taxon>
        <taxon>Poaceae</taxon>
        <taxon>BOP clade</taxon>
        <taxon>Oryzoideae</taxon>
        <taxon>Oryzeae</taxon>
        <taxon>Oryzinae</taxon>
        <taxon>Oryza</taxon>
        <taxon>Oryza sativa</taxon>
    </lineage>
</organism>
<evidence type="ECO:0000313" key="3">
    <source>
        <dbReference type="Proteomes" id="UP000000763"/>
    </source>
</evidence>
<evidence type="ECO:0000256" key="1">
    <source>
        <dbReference type="SAM" id="MobiDB-lite"/>
    </source>
</evidence>
<feature type="compositionally biased region" description="Basic residues" evidence="1">
    <location>
        <begin position="98"/>
        <end position="108"/>
    </location>
</feature>
<name>C7J794_ORYSJ</name>
<feature type="region of interest" description="Disordered" evidence="1">
    <location>
        <begin position="22"/>
        <end position="117"/>
    </location>
</feature>
<reference evidence="2 3" key="1">
    <citation type="journal article" date="2005" name="Nature">
        <title>The map-based sequence of the rice genome.</title>
        <authorList>
            <consortium name="International rice genome sequencing project (IRGSP)"/>
            <person name="Matsumoto T."/>
            <person name="Wu J."/>
            <person name="Kanamori H."/>
            <person name="Katayose Y."/>
            <person name="Fujisawa M."/>
            <person name="Namiki N."/>
            <person name="Mizuno H."/>
            <person name="Yamamoto K."/>
            <person name="Antonio B.A."/>
            <person name="Baba T."/>
            <person name="Sakata K."/>
            <person name="Nagamura Y."/>
            <person name="Aoki H."/>
            <person name="Arikawa K."/>
            <person name="Arita K."/>
            <person name="Bito T."/>
            <person name="Chiden Y."/>
            <person name="Fujitsuka N."/>
            <person name="Fukunaka R."/>
            <person name="Hamada M."/>
            <person name="Harada C."/>
            <person name="Hayashi A."/>
            <person name="Hijishita S."/>
            <person name="Honda M."/>
            <person name="Hosokawa S."/>
            <person name="Ichikawa Y."/>
            <person name="Idonuma A."/>
            <person name="Iijima M."/>
            <person name="Ikeda M."/>
            <person name="Ikeno M."/>
            <person name="Ito K."/>
            <person name="Ito S."/>
            <person name="Ito T."/>
            <person name="Ito Y."/>
            <person name="Ito Y."/>
            <person name="Iwabuchi A."/>
            <person name="Kamiya K."/>
            <person name="Karasawa W."/>
            <person name="Kurita K."/>
            <person name="Katagiri S."/>
            <person name="Kikuta A."/>
            <person name="Kobayashi H."/>
            <person name="Kobayashi N."/>
            <person name="Machita K."/>
            <person name="Maehara T."/>
            <person name="Masukawa M."/>
            <person name="Mizubayashi T."/>
            <person name="Mukai Y."/>
            <person name="Nagasaki H."/>
            <person name="Nagata Y."/>
            <person name="Naito S."/>
            <person name="Nakashima M."/>
            <person name="Nakama Y."/>
            <person name="Nakamichi Y."/>
            <person name="Nakamura M."/>
            <person name="Meguro A."/>
            <person name="Negishi M."/>
            <person name="Ohta I."/>
            <person name="Ohta T."/>
            <person name="Okamoto M."/>
            <person name="Ono N."/>
            <person name="Saji S."/>
            <person name="Sakaguchi M."/>
            <person name="Sakai K."/>
            <person name="Shibata M."/>
            <person name="Shimokawa T."/>
            <person name="Song J."/>
            <person name="Takazaki Y."/>
            <person name="Terasawa K."/>
            <person name="Tsugane M."/>
            <person name="Tsuji K."/>
            <person name="Ueda S."/>
            <person name="Waki K."/>
            <person name="Yamagata H."/>
            <person name="Yamamoto M."/>
            <person name="Yamamoto S."/>
            <person name="Yamane H."/>
            <person name="Yoshiki S."/>
            <person name="Yoshihara R."/>
            <person name="Yukawa K."/>
            <person name="Zhong H."/>
            <person name="Yano M."/>
            <person name="Yuan Q."/>
            <person name="Ouyang S."/>
            <person name="Liu J."/>
            <person name="Jones K.M."/>
            <person name="Gansberger K."/>
            <person name="Moffat K."/>
            <person name="Hill J."/>
            <person name="Bera J."/>
            <person name="Fadrosh D."/>
            <person name="Jin S."/>
            <person name="Johri S."/>
            <person name="Kim M."/>
            <person name="Overton L."/>
            <person name="Reardon M."/>
            <person name="Tsitrin T."/>
            <person name="Vuong H."/>
            <person name="Weaver B."/>
            <person name="Ciecko A."/>
            <person name="Tallon L."/>
            <person name="Jackson J."/>
            <person name="Pai G."/>
            <person name="Aken S.V."/>
            <person name="Utterback T."/>
            <person name="Reidmuller S."/>
            <person name="Feldblyum T."/>
            <person name="Hsiao J."/>
            <person name="Zismann V."/>
            <person name="Iobst S."/>
            <person name="de Vazeille A.R."/>
            <person name="Buell C.R."/>
            <person name="Ying K."/>
            <person name="Li Y."/>
            <person name="Lu T."/>
            <person name="Huang Y."/>
            <person name="Zhao Q."/>
            <person name="Feng Q."/>
            <person name="Zhang L."/>
            <person name="Zhu J."/>
            <person name="Weng Q."/>
            <person name="Mu J."/>
            <person name="Lu Y."/>
            <person name="Fan D."/>
            <person name="Liu Y."/>
            <person name="Guan J."/>
            <person name="Zhang Y."/>
            <person name="Yu S."/>
            <person name="Liu X."/>
            <person name="Zhang Y."/>
            <person name="Hong G."/>
            <person name="Han B."/>
            <person name="Choisne N."/>
            <person name="Demange N."/>
            <person name="Orjeda G."/>
            <person name="Samain S."/>
            <person name="Cattolico L."/>
            <person name="Pelletier E."/>
            <person name="Couloux A."/>
            <person name="Segurens B."/>
            <person name="Wincker P."/>
            <person name="D'Hont A."/>
            <person name="Scarpelli C."/>
            <person name="Weissenbach J."/>
            <person name="Salanoubat M."/>
            <person name="Quetier F."/>
            <person name="Yu Y."/>
            <person name="Kim H.R."/>
            <person name="Rambo T."/>
            <person name="Currie J."/>
            <person name="Collura K."/>
            <person name="Luo M."/>
            <person name="Yang T."/>
            <person name="Ammiraju J.S.S."/>
            <person name="Engler F."/>
            <person name="Soderlund C."/>
            <person name="Wing R.A."/>
            <person name="Palmer L.E."/>
            <person name="de la Bastide M."/>
            <person name="Spiegel L."/>
            <person name="Nascimento L."/>
            <person name="Zutavern T."/>
            <person name="O'Shaughnessy A."/>
            <person name="Dike S."/>
            <person name="Dedhia N."/>
            <person name="Preston R."/>
            <person name="Balija V."/>
            <person name="McCombie W.R."/>
            <person name="Chow T."/>
            <person name="Chen H."/>
            <person name="Chung M."/>
            <person name="Chen C."/>
            <person name="Shaw J."/>
            <person name="Wu H."/>
            <person name="Hsiao K."/>
            <person name="Chao Y."/>
            <person name="Chu M."/>
            <person name="Cheng C."/>
            <person name="Hour A."/>
            <person name="Lee P."/>
            <person name="Lin S."/>
            <person name="Lin Y."/>
            <person name="Liou J."/>
            <person name="Liu S."/>
            <person name="Hsing Y."/>
            <person name="Raghuvanshi S."/>
            <person name="Mohanty A."/>
            <person name="Bharti A.K."/>
            <person name="Gaur A."/>
            <person name="Gupta V."/>
            <person name="Kumar D."/>
            <person name="Ravi V."/>
            <person name="Vij S."/>
            <person name="Kapur A."/>
            <person name="Khurana P."/>
            <person name="Khurana P."/>
            <person name="Khurana J.P."/>
            <person name="Tyagi A.K."/>
            <person name="Gaikwad K."/>
            <person name="Singh A."/>
            <person name="Dalal V."/>
            <person name="Srivastava S."/>
            <person name="Dixit A."/>
            <person name="Pal A.K."/>
            <person name="Ghazi I.A."/>
            <person name="Yadav M."/>
            <person name="Pandit A."/>
            <person name="Bhargava A."/>
            <person name="Sureshbabu K."/>
            <person name="Batra K."/>
            <person name="Sharma T.R."/>
            <person name="Mohapatra T."/>
            <person name="Singh N.K."/>
            <person name="Messing J."/>
            <person name="Nelson A.B."/>
            <person name="Fuks G."/>
            <person name="Kavchok S."/>
            <person name="Keizer G."/>
            <person name="Linton E."/>
            <person name="Llaca V."/>
            <person name="Song R."/>
            <person name="Tanyolac B."/>
            <person name="Young S."/>
            <person name="Ho-Il K."/>
            <person name="Hahn J.H."/>
            <person name="Sangsakoo G."/>
            <person name="Vanavichit A."/>
            <person name="de Mattos Luiz.A.T."/>
            <person name="Zimmer P.D."/>
            <person name="Malone G."/>
            <person name="Dellagostin O."/>
            <person name="de Oliveira A.C."/>
            <person name="Bevan M."/>
            <person name="Bancroft I."/>
            <person name="Minx P."/>
            <person name="Cordum H."/>
            <person name="Wilson R."/>
            <person name="Cheng Z."/>
            <person name="Jin W."/>
            <person name="Jiang J."/>
            <person name="Leong S.A."/>
            <person name="Iwama H."/>
            <person name="Gojobori T."/>
            <person name="Itoh T."/>
            <person name="Niimura Y."/>
            <person name="Fujii Y."/>
            <person name="Habara T."/>
            <person name="Sakai H."/>
            <person name="Sato Y."/>
            <person name="Wilson G."/>
            <person name="Kumar K."/>
            <person name="McCouch S."/>
            <person name="Juretic N."/>
            <person name="Hoen D."/>
            <person name="Wright S."/>
            <person name="Bruskiewich R."/>
            <person name="Bureau T."/>
            <person name="Miyao A."/>
            <person name="Hirochika H."/>
            <person name="Nishikawa T."/>
            <person name="Kadowaki K."/>
            <person name="Sugiura M."/>
            <person name="Burr B."/>
            <person name="Sasaki T."/>
        </authorList>
    </citation>
    <scope>NUCLEOTIDE SEQUENCE [LARGE SCALE GENOMIC DNA]</scope>
    <source>
        <strain evidence="3">cv. Nipponbare</strain>
    </source>
</reference>
<sequence length="117" mass="12500">PAVVGHLLDVGVEAVEVAELRREPRQADPALRRARHPLPRPKSTASRRWGPTTAALATAPPPAAAAAMPSRPRPAAPPPRRPPRTGRPGAPLPPTIKKPQKNQTKKNKSPPNLQLTT</sequence>
<dbReference type="EMBL" id="AP008215">
    <property type="protein sequence ID" value="BAH94451.1"/>
    <property type="molecule type" value="Genomic_DNA"/>
</dbReference>
<gene>
    <name evidence="2" type="ordered locus">Os09g0130901</name>
</gene>